<dbReference type="AlphaFoldDB" id="A0A9D4HA25"/>
<evidence type="ECO:0000313" key="2">
    <source>
        <dbReference type="EMBL" id="KAH3829649.1"/>
    </source>
</evidence>
<comment type="caution">
    <text evidence="2">The sequence shown here is derived from an EMBL/GenBank/DDBJ whole genome shotgun (WGS) entry which is preliminary data.</text>
</comment>
<reference evidence="2" key="2">
    <citation type="submission" date="2020-11" db="EMBL/GenBank/DDBJ databases">
        <authorList>
            <person name="McCartney M.A."/>
            <person name="Auch B."/>
            <person name="Kono T."/>
            <person name="Mallez S."/>
            <person name="Becker A."/>
            <person name="Gohl D.M."/>
            <person name="Silverstein K.A.T."/>
            <person name="Koren S."/>
            <person name="Bechman K.B."/>
            <person name="Herman A."/>
            <person name="Abrahante J.E."/>
            <person name="Garbe J."/>
        </authorList>
    </citation>
    <scope>NUCLEOTIDE SEQUENCE</scope>
    <source>
        <strain evidence="2">Duluth1</strain>
        <tissue evidence="2">Whole animal</tissue>
    </source>
</reference>
<reference evidence="2" key="1">
    <citation type="journal article" date="2019" name="bioRxiv">
        <title>The Genome of the Zebra Mussel, Dreissena polymorpha: A Resource for Invasive Species Research.</title>
        <authorList>
            <person name="McCartney M.A."/>
            <person name="Auch B."/>
            <person name="Kono T."/>
            <person name="Mallez S."/>
            <person name="Zhang Y."/>
            <person name="Obille A."/>
            <person name="Becker A."/>
            <person name="Abrahante J.E."/>
            <person name="Garbe J."/>
            <person name="Badalamenti J.P."/>
            <person name="Herman A."/>
            <person name="Mangelson H."/>
            <person name="Liachko I."/>
            <person name="Sullivan S."/>
            <person name="Sone E.D."/>
            <person name="Koren S."/>
            <person name="Silverstein K.A.T."/>
            <person name="Beckman K.B."/>
            <person name="Gohl D.M."/>
        </authorList>
    </citation>
    <scope>NUCLEOTIDE SEQUENCE</scope>
    <source>
        <strain evidence="2">Duluth1</strain>
        <tissue evidence="2">Whole animal</tissue>
    </source>
</reference>
<proteinExistence type="predicted"/>
<evidence type="ECO:0000256" key="1">
    <source>
        <dbReference type="SAM" id="MobiDB-lite"/>
    </source>
</evidence>
<dbReference type="EMBL" id="JAIWYP010000004">
    <property type="protein sequence ID" value="KAH3829649.1"/>
    <property type="molecule type" value="Genomic_DNA"/>
</dbReference>
<name>A0A9D4HA25_DREPO</name>
<organism evidence="2 3">
    <name type="scientific">Dreissena polymorpha</name>
    <name type="common">Zebra mussel</name>
    <name type="synonym">Mytilus polymorpha</name>
    <dbReference type="NCBI Taxonomy" id="45954"/>
    <lineage>
        <taxon>Eukaryota</taxon>
        <taxon>Metazoa</taxon>
        <taxon>Spiralia</taxon>
        <taxon>Lophotrochozoa</taxon>
        <taxon>Mollusca</taxon>
        <taxon>Bivalvia</taxon>
        <taxon>Autobranchia</taxon>
        <taxon>Heteroconchia</taxon>
        <taxon>Euheterodonta</taxon>
        <taxon>Imparidentia</taxon>
        <taxon>Neoheterodontei</taxon>
        <taxon>Myida</taxon>
        <taxon>Dreissenoidea</taxon>
        <taxon>Dreissenidae</taxon>
        <taxon>Dreissena</taxon>
    </lineage>
</organism>
<feature type="compositionally biased region" description="Acidic residues" evidence="1">
    <location>
        <begin position="23"/>
        <end position="32"/>
    </location>
</feature>
<protein>
    <submittedName>
        <fullName evidence="2">Uncharacterized protein</fullName>
    </submittedName>
</protein>
<evidence type="ECO:0000313" key="3">
    <source>
        <dbReference type="Proteomes" id="UP000828390"/>
    </source>
</evidence>
<keyword evidence="3" id="KW-1185">Reference proteome</keyword>
<sequence>MSSPRAIDSEVTFRDGSCSSDRGDEDTPESDAEVAYGSQHVPDDGVSALGNKCRIWLPFCVIS</sequence>
<accession>A0A9D4HA25</accession>
<gene>
    <name evidence="2" type="ORF">DPMN_102876</name>
</gene>
<feature type="region of interest" description="Disordered" evidence="1">
    <location>
        <begin position="1"/>
        <end position="32"/>
    </location>
</feature>
<dbReference type="Proteomes" id="UP000828390">
    <property type="component" value="Unassembled WGS sequence"/>
</dbReference>